<feature type="binding site" evidence="6">
    <location>
        <position position="10"/>
    </location>
    <ligand>
        <name>Mg(2+)</name>
        <dbReference type="ChEBI" id="CHEBI:18420"/>
    </ligand>
</feature>
<dbReference type="OrthoDB" id="5498330at2"/>
<dbReference type="GO" id="GO:0002145">
    <property type="term" value="F:4-amino-5-hydroxymethyl-2-methylpyrimidine diphosphatase activity"/>
    <property type="evidence" value="ECO:0007669"/>
    <property type="project" value="RHEA"/>
</dbReference>
<dbReference type="eggNOG" id="COG0561">
    <property type="taxonomic scope" value="Bacteria"/>
</dbReference>
<dbReference type="InterPro" id="IPR000150">
    <property type="entry name" value="Cof"/>
</dbReference>
<dbReference type="GO" id="GO:0000287">
    <property type="term" value="F:magnesium ion binding"/>
    <property type="evidence" value="ECO:0007669"/>
    <property type="project" value="UniProtKB-UniRule"/>
</dbReference>
<dbReference type="PROSITE" id="PS01229">
    <property type="entry name" value="COF_2"/>
    <property type="match status" value="1"/>
</dbReference>
<comment type="caution">
    <text evidence="7">The sequence shown here is derived from an EMBL/GenBank/DDBJ whole genome shotgun (WGS) entry which is preliminary data.</text>
</comment>
<dbReference type="NCBIfam" id="TIGR01484">
    <property type="entry name" value="HAD-SF-IIB"/>
    <property type="match status" value="1"/>
</dbReference>
<evidence type="ECO:0000256" key="3">
    <source>
        <dbReference type="ARBA" id="ARBA00022801"/>
    </source>
</evidence>
<dbReference type="Proteomes" id="UP000030351">
    <property type="component" value="Unassembled WGS sequence"/>
</dbReference>
<dbReference type="PROSITE" id="PS01228">
    <property type="entry name" value="COF_1"/>
    <property type="match status" value="1"/>
</dbReference>
<dbReference type="InterPro" id="IPR023938">
    <property type="entry name" value="HMP-PP_phosphatase"/>
</dbReference>
<evidence type="ECO:0000313" key="8">
    <source>
        <dbReference type="Proteomes" id="UP000030351"/>
    </source>
</evidence>
<dbReference type="PANTHER" id="PTHR47267">
    <property type="match status" value="1"/>
</dbReference>
<dbReference type="STRING" id="371042.NG99_06490"/>
<dbReference type="SFLD" id="SFLDS00003">
    <property type="entry name" value="Haloacid_Dehalogenase"/>
    <property type="match status" value="1"/>
</dbReference>
<keyword evidence="2 6" id="KW-0479">Metal-binding</keyword>
<dbReference type="EC" id="3.6.1.-" evidence="6"/>
<keyword evidence="3 6" id="KW-0378">Hydrolase</keyword>
<dbReference type="InterPro" id="IPR006379">
    <property type="entry name" value="HAD-SF_hydro_IIB"/>
</dbReference>
<gene>
    <name evidence="6" type="primary">cof</name>
    <name evidence="7" type="ORF">NG99_06490</name>
</gene>
<organism evidence="7 8">
    <name type="scientific">Erwinia typographi</name>
    <dbReference type="NCBI Taxonomy" id="371042"/>
    <lineage>
        <taxon>Bacteria</taxon>
        <taxon>Pseudomonadati</taxon>
        <taxon>Pseudomonadota</taxon>
        <taxon>Gammaproteobacteria</taxon>
        <taxon>Enterobacterales</taxon>
        <taxon>Erwiniaceae</taxon>
        <taxon>Erwinia</taxon>
    </lineage>
</organism>
<comment type="similarity">
    <text evidence="5 6">Belongs to the HAD-like hydrolase superfamily. Cof family.</text>
</comment>
<evidence type="ECO:0000256" key="6">
    <source>
        <dbReference type="HAMAP-Rule" id="MF_01847"/>
    </source>
</evidence>
<dbReference type="InterPro" id="IPR036412">
    <property type="entry name" value="HAD-like_sf"/>
</dbReference>
<comment type="function">
    <text evidence="6">Catalyzes the hydrolysis of 4-amino-2-methyl-5-hydroxymethylpyrimidine pyrophosphate (HMP-PP) to 4-amino-2-methyl-5-hydroxymethylpyrimidine phosphate (HMP-P).</text>
</comment>
<sequence length="273" mass="30266">MARLAAFDMDGTLLMPDHQLGERTLAALRALDERGVLLTFATGRHWLEMQPLIADFKLDAWLITGNGTRVHDRQGNLLSASDLSPEVAEEVIHTHWNTAASLHLFNDDGWLTQHDLPQILHAHQMSGFRYQLADLKRIPAHQVTKLCFIAEHNDLCQLQGQLRDALGERAHICFSARDCLEVLPPGCNKGSALASLSGSLGISLAECMAFGDAMNDREMLETVGRGFIMGNAMSQLKSLLPHLPVIGHCETQGVSHYLNHWLSTPNLDYSPEY</sequence>
<dbReference type="HAMAP" id="MF_01847">
    <property type="entry name" value="HMP_PP_phosphat"/>
    <property type="match status" value="1"/>
</dbReference>
<dbReference type="NCBIfam" id="TIGR00099">
    <property type="entry name" value="Cof-subfamily"/>
    <property type="match status" value="1"/>
</dbReference>
<proteinExistence type="inferred from homology"/>
<dbReference type="AlphaFoldDB" id="A0A0A4AAS6"/>
<keyword evidence="4 6" id="KW-0460">Magnesium</keyword>
<dbReference type="Gene3D" id="3.30.1240.10">
    <property type="match status" value="1"/>
</dbReference>
<dbReference type="CDD" id="cd07516">
    <property type="entry name" value="HAD_Pase"/>
    <property type="match status" value="1"/>
</dbReference>
<keyword evidence="8" id="KW-1185">Reference proteome</keyword>
<evidence type="ECO:0000256" key="2">
    <source>
        <dbReference type="ARBA" id="ARBA00022723"/>
    </source>
</evidence>
<dbReference type="SFLD" id="SFLDG01140">
    <property type="entry name" value="C2.B:_Phosphomannomutase_and_P"/>
    <property type="match status" value="1"/>
</dbReference>
<dbReference type="GO" id="GO:0016791">
    <property type="term" value="F:phosphatase activity"/>
    <property type="evidence" value="ECO:0007669"/>
    <property type="project" value="UniProtKB-UniRule"/>
</dbReference>
<comment type="catalytic activity">
    <reaction evidence="6">
        <text>4-amino-2-methyl-5-(diphosphooxymethyl)pyrimidine + H2O = 4-amino-2-methyl-5-(phosphooxymethyl)pyrimidine + phosphate + H(+)</text>
        <dbReference type="Rhea" id="RHEA:27914"/>
        <dbReference type="ChEBI" id="CHEBI:15377"/>
        <dbReference type="ChEBI" id="CHEBI:15378"/>
        <dbReference type="ChEBI" id="CHEBI:43474"/>
        <dbReference type="ChEBI" id="CHEBI:57841"/>
        <dbReference type="ChEBI" id="CHEBI:58354"/>
    </reaction>
</comment>
<evidence type="ECO:0000256" key="4">
    <source>
        <dbReference type="ARBA" id="ARBA00022842"/>
    </source>
</evidence>
<dbReference type="PANTHER" id="PTHR47267:SF2">
    <property type="entry name" value="HMP-PP PHOSPHATASE"/>
    <property type="match status" value="1"/>
</dbReference>
<dbReference type="SUPFAM" id="SSF56784">
    <property type="entry name" value="HAD-like"/>
    <property type="match status" value="1"/>
</dbReference>
<protein>
    <recommendedName>
        <fullName evidence="6">HMP-PP phosphatase</fullName>
        <ecNumber evidence="6">3.6.1.-</ecNumber>
    </recommendedName>
</protein>
<dbReference type="Pfam" id="PF08282">
    <property type="entry name" value="Hydrolase_3"/>
    <property type="match status" value="1"/>
</dbReference>
<dbReference type="FunFam" id="3.30.1240.10:FF:000002">
    <property type="entry name" value="HMP-PP phosphatase"/>
    <property type="match status" value="1"/>
</dbReference>
<reference evidence="7 8" key="1">
    <citation type="submission" date="2014-10" db="EMBL/GenBank/DDBJ databases">
        <title>Genome sequence of Erwinia typographi M043b.</title>
        <authorList>
            <person name="Chan K.-G."/>
            <person name="Tan W.-S."/>
        </authorList>
    </citation>
    <scope>NUCLEOTIDE SEQUENCE [LARGE SCALE GENOMIC DNA]</scope>
    <source>
        <strain evidence="7 8">M043b</strain>
    </source>
</reference>
<evidence type="ECO:0000256" key="1">
    <source>
        <dbReference type="ARBA" id="ARBA00001946"/>
    </source>
</evidence>
<dbReference type="Gene3D" id="3.40.50.1000">
    <property type="entry name" value="HAD superfamily/HAD-like"/>
    <property type="match status" value="1"/>
</dbReference>
<feature type="binding site" evidence="6">
    <location>
        <position position="8"/>
    </location>
    <ligand>
        <name>Mg(2+)</name>
        <dbReference type="ChEBI" id="CHEBI:18420"/>
    </ligand>
</feature>
<dbReference type="NCBIfam" id="NF011705">
    <property type="entry name" value="PRK15126.1"/>
    <property type="match status" value="1"/>
</dbReference>
<feature type="active site" description="Nucleophile" evidence="6">
    <location>
        <position position="8"/>
    </location>
</feature>
<feature type="binding site" evidence="6">
    <location>
        <position position="212"/>
    </location>
    <ligand>
        <name>Mg(2+)</name>
        <dbReference type="ChEBI" id="CHEBI:18420"/>
    </ligand>
</feature>
<accession>A0A0A4AAS6</accession>
<dbReference type="EMBL" id="JRUQ01000023">
    <property type="protein sequence ID" value="KGT94913.1"/>
    <property type="molecule type" value="Genomic_DNA"/>
</dbReference>
<evidence type="ECO:0000313" key="7">
    <source>
        <dbReference type="EMBL" id="KGT94913.1"/>
    </source>
</evidence>
<dbReference type="RefSeq" id="WP_034889788.1">
    <property type="nucleotide sequence ID" value="NZ_JRUQ01000023.1"/>
</dbReference>
<evidence type="ECO:0000256" key="5">
    <source>
        <dbReference type="ARBA" id="ARBA00034778"/>
    </source>
</evidence>
<name>A0A0A4AAS6_9GAMM</name>
<dbReference type="InterPro" id="IPR023214">
    <property type="entry name" value="HAD_sf"/>
</dbReference>
<comment type="cofactor">
    <cofactor evidence="1 6">
        <name>Mg(2+)</name>
        <dbReference type="ChEBI" id="CHEBI:18420"/>
    </cofactor>
</comment>